<sequence length="132" mass="14628">MTRYAIDATTAIRIVRDGIDVPAHHQLVAPKMLHSEALYQLYTAVRRGEITEKDAHAVLLGITTMKIRLLGDRVSRANAWKVATQLDWPDTARAEYVAVALLQADAFVTVDDDLARELDGVVELAPFESLTD</sequence>
<accession>A0A4Q9GUG8</accession>
<dbReference type="Gene3D" id="3.40.50.1010">
    <property type="entry name" value="5'-nuclease"/>
    <property type="match status" value="1"/>
</dbReference>
<dbReference type="AlphaFoldDB" id="A0A4Q9GUG8"/>
<evidence type="ECO:0008006" key="3">
    <source>
        <dbReference type="Google" id="ProtNLM"/>
    </source>
</evidence>
<organism evidence="1 2">
    <name type="scientific">Glaciihabitans arcticus</name>
    <dbReference type="NCBI Taxonomy" id="2668039"/>
    <lineage>
        <taxon>Bacteria</taxon>
        <taxon>Bacillati</taxon>
        <taxon>Actinomycetota</taxon>
        <taxon>Actinomycetes</taxon>
        <taxon>Micrococcales</taxon>
        <taxon>Microbacteriaceae</taxon>
        <taxon>Glaciihabitans</taxon>
    </lineage>
</organism>
<comment type="caution">
    <text evidence="1">The sequence shown here is derived from an EMBL/GenBank/DDBJ whole genome shotgun (WGS) entry which is preliminary data.</text>
</comment>
<gene>
    <name evidence="1" type="ORF">EYE40_13885</name>
</gene>
<keyword evidence="2" id="KW-1185">Reference proteome</keyword>
<dbReference type="Proteomes" id="UP000294194">
    <property type="component" value="Unassembled WGS sequence"/>
</dbReference>
<protein>
    <recommendedName>
        <fullName evidence="3">Type II toxin-antitoxin system VapC family toxin</fullName>
    </recommendedName>
</protein>
<proteinExistence type="predicted"/>
<evidence type="ECO:0000313" key="2">
    <source>
        <dbReference type="Proteomes" id="UP000294194"/>
    </source>
</evidence>
<name>A0A4Q9GUG8_9MICO</name>
<evidence type="ECO:0000313" key="1">
    <source>
        <dbReference type="EMBL" id="TBN58395.1"/>
    </source>
</evidence>
<dbReference type="EMBL" id="SISG01000001">
    <property type="protein sequence ID" value="TBN58395.1"/>
    <property type="molecule type" value="Genomic_DNA"/>
</dbReference>
<reference evidence="2" key="1">
    <citation type="submission" date="2019-02" db="EMBL/GenBank/DDBJ databases">
        <title>Glaciihabitans arcticus sp. nov., a psychrotolerant bacterium isolated from polar soil.</title>
        <authorList>
            <person name="Dahal R.H."/>
        </authorList>
    </citation>
    <scope>NUCLEOTIDE SEQUENCE [LARGE SCALE GENOMIC DNA]</scope>
    <source>
        <strain evidence="2">RP-3-7</strain>
    </source>
</reference>
<dbReference type="RefSeq" id="WP_130982539.1">
    <property type="nucleotide sequence ID" value="NZ_SISG01000001.1"/>
</dbReference>